<accession>A0A2N5NK23</accession>
<protein>
    <submittedName>
        <fullName evidence="2">GNAT family N-acetyltransferase</fullName>
    </submittedName>
</protein>
<sequence>MKLTVKKFQELTTTELYEILKARAEIFIMEQDINYQDMDDIDYKSLHCFFTEDKKVIAYLRAFYQENDRDIVRIGRVLTLQHGNGTGRNLLEQSLKAIKENMKCKKIVMDAQKYAVGFYEKFGFKTISDDFYEEGILHVVMELDV</sequence>
<feature type="domain" description="N-acetyltransferase" evidence="1">
    <location>
        <begin position="6"/>
        <end position="145"/>
    </location>
</feature>
<proteinExistence type="predicted"/>
<name>A0A2N5NK23_MEDGN</name>
<dbReference type="InterPro" id="IPR000182">
    <property type="entry name" value="GNAT_dom"/>
</dbReference>
<dbReference type="RefSeq" id="WP_101879327.1">
    <property type="nucleotide sequence ID" value="NZ_NIHM01000005.1"/>
</dbReference>
<dbReference type="InterPro" id="IPR016181">
    <property type="entry name" value="Acyl_CoA_acyltransferase"/>
</dbReference>
<evidence type="ECO:0000313" key="3">
    <source>
        <dbReference type="Proteomes" id="UP000234849"/>
    </source>
</evidence>
<dbReference type="AlphaFoldDB" id="A0A2N5NK23"/>
<reference evidence="2 3" key="1">
    <citation type="journal article" date="2017" name="Genome Med.">
        <title>A novel Ruminococcus gnavus clade enriched in inflammatory bowel disease patients.</title>
        <authorList>
            <person name="Hall A.B."/>
            <person name="Yassour M."/>
            <person name="Sauk J."/>
            <person name="Garner A."/>
            <person name="Jiang X."/>
            <person name="Arthur T."/>
            <person name="Lagoudas G.K."/>
            <person name="Vatanen T."/>
            <person name="Fornelos N."/>
            <person name="Wilson R."/>
            <person name="Bertha M."/>
            <person name="Cohen M."/>
            <person name="Garber J."/>
            <person name="Khalili H."/>
            <person name="Gevers D."/>
            <person name="Ananthakrishnan A.N."/>
            <person name="Kugathasan S."/>
            <person name="Lander E.S."/>
            <person name="Blainey P."/>
            <person name="Vlamakis H."/>
            <person name="Xavier R.J."/>
            <person name="Huttenhower C."/>
        </authorList>
    </citation>
    <scope>NUCLEOTIDE SEQUENCE [LARGE SCALE GENOMIC DNA]</scope>
    <source>
        <strain evidence="2 3">RJX1118</strain>
    </source>
</reference>
<dbReference type="PROSITE" id="PS51186">
    <property type="entry name" value="GNAT"/>
    <property type="match status" value="1"/>
</dbReference>
<dbReference type="SUPFAM" id="SSF55729">
    <property type="entry name" value="Acyl-CoA N-acyltransferases (Nat)"/>
    <property type="match status" value="1"/>
</dbReference>
<evidence type="ECO:0000259" key="1">
    <source>
        <dbReference type="PROSITE" id="PS51186"/>
    </source>
</evidence>
<dbReference type="Proteomes" id="UP000234849">
    <property type="component" value="Unassembled WGS sequence"/>
</dbReference>
<dbReference type="EMBL" id="NIHM01000005">
    <property type="protein sequence ID" value="PLT56521.1"/>
    <property type="molecule type" value="Genomic_DNA"/>
</dbReference>
<keyword evidence="2" id="KW-0808">Transferase</keyword>
<gene>
    <name evidence="2" type="ORF">CDL18_04930</name>
</gene>
<dbReference type="GO" id="GO:0016747">
    <property type="term" value="F:acyltransferase activity, transferring groups other than amino-acyl groups"/>
    <property type="evidence" value="ECO:0007669"/>
    <property type="project" value="InterPro"/>
</dbReference>
<dbReference type="Gene3D" id="3.40.630.30">
    <property type="match status" value="1"/>
</dbReference>
<organism evidence="2 3">
    <name type="scientific">Mediterraneibacter gnavus</name>
    <name type="common">Ruminococcus gnavus</name>
    <dbReference type="NCBI Taxonomy" id="33038"/>
    <lineage>
        <taxon>Bacteria</taxon>
        <taxon>Bacillati</taxon>
        <taxon>Bacillota</taxon>
        <taxon>Clostridia</taxon>
        <taxon>Lachnospirales</taxon>
        <taxon>Lachnospiraceae</taxon>
        <taxon>Mediterraneibacter</taxon>
    </lineage>
</organism>
<comment type="caution">
    <text evidence="2">The sequence shown here is derived from an EMBL/GenBank/DDBJ whole genome shotgun (WGS) entry which is preliminary data.</text>
</comment>
<evidence type="ECO:0000313" key="2">
    <source>
        <dbReference type="EMBL" id="PLT56521.1"/>
    </source>
</evidence>
<dbReference type="Pfam" id="PF13673">
    <property type="entry name" value="Acetyltransf_10"/>
    <property type="match status" value="1"/>
</dbReference>